<accession>A0A4U0RH95</accession>
<reference evidence="2 3" key="1">
    <citation type="submission" date="2019-04" db="EMBL/GenBank/DDBJ databases">
        <title>Streptomyces oryziradicis sp. nov., a novel actinomycete isolated from rhizosphere soil of rice (Oryza sativa L.).</title>
        <authorList>
            <person name="Li C."/>
        </authorList>
    </citation>
    <scope>NUCLEOTIDE SEQUENCE [LARGE SCALE GENOMIC DNA]</scope>
    <source>
        <strain evidence="2 3">NEAU-C40</strain>
    </source>
</reference>
<dbReference type="OrthoDB" id="4336626at2"/>
<keyword evidence="3" id="KW-1185">Reference proteome</keyword>
<evidence type="ECO:0000313" key="3">
    <source>
        <dbReference type="Proteomes" id="UP000305778"/>
    </source>
</evidence>
<evidence type="ECO:0000313" key="2">
    <source>
        <dbReference type="EMBL" id="TJZ94949.1"/>
    </source>
</evidence>
<feature type="region of interest" description="Disordered" evidence="1">
    <location>
        <begin position="68"/>
        <end position="109"/>
    </location>
</feature>
<name>A0A4U0RH95_9ACTN</name>
<evidence type="ECO:0000256" key="1">
    <source>
        <dbReference type="SAM" id="MobiDB-lite"/>
    </source>
</evidence>
<feature type="compositionally biased region" description="Basic and acidic residues" evidence="1">
    <location>
        <begin position="76"/>
        <end position="94"/>
    </location>
</feature>
<comment type="caution">
    <text evidence="2">The sequence shown here is derived from an EMBL/GenBank/DDBJ whole genome shotgun (WGS) entry which is preliminary data.</text>
</comment>
<gene>
    <name evidence="2" type="ORF">FCI23_52755</name>
</gene>
<dbReference type="Proteomes" id="UP000305778">
    <property type="component" value="Unassembled WGS sequence"/>
</dbReference>
<protein>
    <submittedName>
        <fullName evidence="2">Uncharacterized protein</fullName>
    </submittedName>
</protein>
<organism evidence="2 3">
    <name type="scientific">Actinacidiphila oryziradicis</name>
    <dbReference type="NCBI Taxonomy" id="2571141"/>
    <lineage>
        <taxon>Bacteria</taxon>
        <taxon>Bacillati</taxon>
        <taxon>Actinomycetota</taxon>
        <taxon>Actinomycetes</taxon>
        <taxon>Kitasatosporales</taxon>
        <taxon>Streptomycetaceae</taxon>
        <taxon>Actinacidiphila</taxon>
    </lineage>
</organism>
<sequence>MPLLFIEVDNCHMDPQLIAAKFDTYMRFFRRKVKDTDGREQAMWRTRWPFLEDLYGAVVLSVDEKNETKASTGRADFSEDGRPGETRRRLDDNRNSIYPNQPGQSGGLSPSAALVTYVNAASLRLLVNLSMREAGSGKLRSAGPPDGAKIPAARVDHSRHFPPSPSRVLCGIRGSRW</sequence>
<dbReference type="RefSeq" id="WP_136731124.1">
    <property type="nucleotide sequence ID" value="NZ_SUMC01000195.1"/>
</dbReference>
<dbReference type="EMBL" id="SUMC01000195">
    <property type="protein sequence ID" value="TJZ94949.1"/>
    <property type="molecule type" value="Genomic_DNA"/>
</dbReference>
<dbReference type="AlphaFoldDB" id="A0A4U0RH95"/>
<proteinExistence type="predicted"/>